<dbReference type="GO" id="GO:0016020">
    <property type="term" value="C:membrane"/>
    <property type="evidence" value="ECO:0007669"/>
    <property type="project" value="UniProtKB-SubCell"/>
</dbReference>
<evidence type="ECO:0000256" key="7">
    <source>
        <dbReference type="SAM" id="Phobius"/>
    </source>
</evidence>
<feature type="transmembrane region" description="Helical" evidence="7">
    <location>
        <begin position="60"/>
        <end position="78"/>
    </location>
</feature>
<sequence>MKNASTASGNSLPDAASNGEPTLQRGLQNRHIQLIALGGAIGTGLFLGIGPAIQMAGPAVLLGYGVAGIIAFLIMRQLGEMVVEEPVSGSFAHFAYKYWGPFAGFLSGWNYWVMFVLVGMAGADCRRYLYAILASRCSNLDLGRRVLHYHQRR</sequence>
<feature type="transmembrane region" description="Helical" evidence="7">
    <location>
        <begin position="32"/>
        <end position="53"/>
    </location>
</feature>
<dbReference type="PANTHER" id="PTHR43495">
    <property type="entry name" value="GABA PERMEASE"/>
    <property type="match status" value="1"/>
</dbReference>
<keyword evidence="4 7" id="KW-1133">Transmembrane helix</keyword>
<dbReference type="EMBL" id="UAVY01000001">
    <property type="protein sequence ID" value="SQB21394.1"/>
    <property type="molecule type" value="Genomic_DNA"/>
</dbReference>
<gene>
    <name evidence="9" type="primary">pheP_3</name>
    <name evidence="9" type="ORF">NCTC10786_00694</name>
</gene>
<evidence type="ECO:0000256" key="4">
    <source>
        <dbReference type="ARBA" id="ARBA00022989"/>
    </source>
</evidence>
<dbReference type="GO" id="GO:0055085">
    <property type="term" value="P:transmembrane transport"/>
    <property type="evidence" value="ECO:0007669"/>
    <property type="project" value="InterPro"/>
</dbReference>
<dbReference type="PROSITE" id="PS00218">
    <property type="entry name" value="AMINO_ACID_PERMEASE_1"/>
    <property type="match status" value="1"/>
</dbReference>
<dbReference type="GO" id="GO:0006865">
    <property type="term" value="P:amino acid transport"/>
    <property type="evidence" value="ECO:0007669"/>
    <property type="project" value="InterPro"/>
</dbReference>
<proteinExistence type="predicted"/>
<evidence type="ECO:0000259" key="8">
    <source>
        <dbReference type="Pfam" id="PF00324"/>
    </source>
</evidence>
<evidence type="ECO:0000256" key="6">
    <source>
        <dbReference type="SAM" id="MobiDB-lite"/>
    </source>
</evidence>
<dbReference type="Pfam" id="PF00324">
    <property type="entry name" value="AA_permease"/>
    <property type="match status" value="1"/>
</dbReference>
<keyword evidence="5 7" id="KW-0472">Membrane</keyword>
<evidence type="ECO:0000256" key="2">
    <source>
        <dbReference type="ARBA" id="ARBA00022448"/>
    </source>
</evidence>
<feature type="domain" description="Amino acid permease/ SLC12A" evidence="8">
    <location>
        <begin position="31"/>
        <end position="125"/>
    </location>
</feature>
<evidence type="ECO:0000256" key="3">
    <source>
        <dbReference type="ARBA" id="ARBA00022692"/>
    </source>
</evidence>
<name>A0A2X2UY22_CITKO</name>
<dbReference type="AlphaFoldDB" id="A0A2X2UY22"/>
<dbReference type="InterPro" id="IPR004840">
    <property type="entry name" value="Amino_acid_permease_CS"/>
</dbReference>
<evidence type="ECO:0000256" key="1">
    <source>
        <dbReference type="ARBA" id="ARBA00004141"/>
    </source>
</evidence>
<comment type="subcellular location">
    <subcellularLocation>
        <location evidence="1">Membrane</location>
        <topology evidence="1">Multi-pass membrane protein</topology>
    </subcellularLocation>
</comment>
<feature type="region of interest" description="Disordered" evidence="6">
    <location>
        <begin position="1"/>
        <end position="20"/>
    </location>
</feature>
<dbReference type="InterPro" id="IPR004841">
    <property type="entry name" value="AA-permease/SLC12A_dom"/>
</dbReference>
<evidence type="ECO:0000313" key="9">
    <source>
        <dbReference type="EMBL" id="SQB21394.1"/>
    </source>
</evidence>
<dbReference type="Gene3D" id="1.20.1740.10">
    <property type="entry name" value="Amino acid/polyamine transporter I"/>
    <property type="match status" value="1"/>
</dbReference>
<evidence type="ECO:0000313" key="10">
    <source>
        <dbReference type="Proteomes" id="UP000251584"/>
    </source>
</evidence>
<accession>A0A2X2UY22</accession>
<keyword evidence="2" id="KW-0813">Transport</keyword>
<dbReference type="Proteomes" id="UP000251584">
    <property type="component" value="Unassembled WGS sequence"/>
</dbReference>
<reference evidence="9 10" key="1">
    <citation type="submission" date="2018-06" db="EMBL/GenBank/DDBJ databases">
        <authorList>
            <consortium name="Pathogen Informatics"/>
            <person name="Doyle S."/>
        </authorList>
    </citation>
    <scope>NUCLEOTIDE SEQUENCE [LARGE SCALE GENOMIC DNA]</scope>
    <source>
        <strain evidence="9 10">NCTC10786</strain>
    </source>
</reference>
<evidence type="ECO:0000256" key="5">
    <source>
        <dbReference type="ARBA" id="ARBA00023136"/>
    </source>
</evidence>
<keyword evidence="3 7" id="KW-0812">Transmembrane</keyword>
<dbReference type="PANTHER" id="PTHR43495:SF3">
    <property type="entry name" value="PHENYLALANINE-SPECIFIC PERMEASE"/>
    <property type="match status" value="1"/>
</dbReference>
<organism evidence="9 10">
    <name type="scientific">Citrobacter koseri</name>
    <name type="common">Citrobacter diversus</name>
    <dbReference type="NCBI Taxonomy" id="545"/>
    <lineage>
        <taxon>Bacteria</taxon>
        <taxon>Pseudomonadati</taxon>
        <taxon>Pseudomonadota</taxon>
        <taxon>Gammaproteobacteria</taxon>
        <taxon>Enterobacterales</taxon>
        <taxon>Enterobacteriaceae</taxon>
        <taxon>Citrobacter</taxon>
    </lineage>
</organism>
<protein>
    <submittedName>
        <fullName evidence="9">Phenylalanine transporter</fullName>
    </submittedName>
</protein>
<feature type="compositionally biased region" description="Polar residues" evidence="6">
    <location>
        <begin position="1"/>
        <end position="11"/>
    </location>
</feature>
<feature type="transmembrane region" description="Helical" evidence="7">
    <location>
        <begin position="98"/>
        <end position="118"/>
    </location>
</feature>